<gene>
    <name evidence="3" type="ORF">TM35_000451240</name>
</gene>
<evidence type="ECO:0008006" key="5">
    <source>
        <dbReference type="Google" id="ProtNLM"/>
    </source>
</evidence>
<feature type="region of interest" description="Disordered" evidence="1">
    <location>
        <begin position="131"/>
        <end position="280"/>
    </location>
</feature>
<evidence type="ECO:0000313" key="3">
    <source>
        <dbReference type="EMBL" id="ORC84386.1"/>
    </source>
</evidence>
<feature type="compositionally biased region" description="Low complexity" evidence="1">
    <location>
        <begin position="252"/>
        <end position="272"/>
    </location>
</feature>
<evidence type="ECO:0000256" key="1">
    <source>
        <dbReference type="SAM" id="MobiDB-lite"/>
    </source>
</evidence>
<dbReference type="Proteomes" id="UP000192257">
    <property type="component" value="Unassembled WGS sequence"/>
</dbReference>
<evidence type="ECO:0000256" key="2">
    <source>
        <dbReference type="SAM" id="SignalP"/>
    </source>
</evidence>
<dbReference type="STRING" id="67003.A0A1X0NI66"/>
<dbReference type="OrthoDB" id="6359008at2759"/>
<dbReference type="Gene3D" id="2.60.120.1540">
    <property type="match status" value="1"/>
</dbReference>
<sequence>MVMMRYVLCILALLLSCACVHVLAEEVPAADLSDQVPDTESETKILLQGTPVAQQTGDAGCSKGTAEKGTCIATGAETVSGCTGGTTGTCTQHGRSSVQDGGYTEYGHAEWEEFPAKAHVNSTWRDSRLKVEDEPKVTLPNPDSHRPEVSGMGVGDNHSQDPAGDSLGPGAGALQPSTDKHTNKPPSIDSAQDAATHNASLSTENQVTEGNKSTIDNGTLGVSTDSPDSTNHSQASNSTAPNSTSGADSQETNPTTPASTDNTTTEAPTTTPSPVPNSGITSIASAVQKNKGNVDSSISSVWMRTTAPLLIVAVLFSITVY</sequence>
<comment type="caution">
    <text evidence="3">The sequence shown here is derived from an EMBL/GenBank/DDBJ whole genome shotgun (WGS) entry which is preliminary data.</text>
</comment>
<feature type="signal peptide" evidence="2">
    <location>
        <begin position="1"/>
        <end position="24"/>
    </location>
</feature>
<reference evidence="3 4" key="1">
    <citation type="submission" date="2017-03" db="EMBL/GenBank/DDBJ databases">
        <title>An alternative strategy for trypanosome survival in the mammalian bloodstream revealed through genome and transcriptome analysis of the ubiquitous bovine parasite Trypanosoma (Megatrypanum) theileri.</title>
        <authorList>
            <person name="Kelly S."/>
            <person name="Ivens A."/>
            <person name="Mott A."/>
            <person name="O'Neill E."/>
            <person name="Emms D."/>
            <person name="Macleod O."/>
            <person name="Voorheis P."/>
            <person name="Matthews J."/>
            <person name="Matthews K."/>
            <person name="Carrington M."/>
        </authorList>
    </citation>
    <scope>NUCLEOTIDE SEQUENCE [LARGE SCALE GENOMIC DNA]</scope>
    <source>
        <strain evidence="3">Edinburgh</strain>
    </source>
</reference>
<feature type="compositionally biased region" description="Polar residues" evidence="1">
    <location>
        <begin position="189"/>
        <end position="251"/>
    </location>
</feature>
<keyword evidence="2" id="KW-0732">Signal</keyword>
<dbReference type="AlphaFoldDB" id="A0A1X0NI66"/>
<dbReference type="VEuPathDB" id="TriTrypDB:TM35_000451240"/>
<proteinExistence type="predicted"/>
<evidence type="ECO:0000313" key="4">
    <source>
        <dbReference type="Proteomes" id="UP000192257"/>
    </source>
</evidence>
<dbReference type="GeneID" id="39990001"/>
<protein>
    <recommendedName>
        <fullName evidence="5">Mucin TcMUCII</fullName>
    </recommendedName>
</protein>
<dbReference type="EMBL" id="NBCO01000045">
    <property type="protein sequence ID" value="ORC84386.1"/>
    <property type="molecule type" value="Genomic_DNA"/>
</dbReference>
<keyword evidence="4" id="KW-1185">Reference proteome</keyword>
<dbReference type="RefSeq" id="XP_028878452.1">
    <property type="nucleotide sequence ID" value="XM_029030221.1"/>
</dbReference>
<dbReference type="PROSITE" id="PS51257">
    <property type="entry name" value="PROKAR_LIPOPROTEIN"/>
    <property type="match status" value="1"/>
</dbReference>
<accession>A0A1X0NI66</accession>
<feature type="chain" id="PRO_5013253200" description="Mucin TcMUCII" evidence="2">
    <location>
        <begin position="25"/>
        <end position="321"/>
    </location>
</feature>
<name>A0A1X0NI66_9TRYP</name>
<organism evidence="3 4">
    <name type="scientific">Trypanosoma theileri</name>
    <dbReference type="NCBI Taxonomy" id="67003"/>
    <lineage>
        <taxon>Eukaryota</taxon>
        <taxon>Discoba</taxon>
        <taxon>Euglenozoa</taxon>
        <taxon>Kinetoplastea</taxon>
        <taxon>Metakinetoplastina</taxon>
        <taxon>Trypanosomatida</taxon>
        <taxon>Trypanosomatidae</taxon>
        <taxon>Trypanosoma</taxon>
    </lineage>
</organism>